<feature type="region of interest" description="Disordered" evidence="4">
    <location>
        <begin position="47"/>
        <end position="109"/>
    </location>
</feature>
<evidence type="ECO:0000256" key="2">
    <source>
        <dbReference type="ARBA" id="ARBA00023125"/>
    </source>
</evidence>
<proteinExistence type="predicted"/>
<reference evidence="6 7" key="1">
    <citation type="submission" date="2022-10" db="EMBL/GenBank/DDBJ databases">
        <title>The complete genomes of actinobacterial strains from the NBC collection.</title>
        <authorList>
            <person name="Joergensen T.S."/>
            <person name="Alvarez Arevalo M."/>
            <person name="Sterndorff E.B."/>
            <person name="Faurdal D."/>
            <person name="Vuksanovic O."/>
            <person name="Mourched A.-S."/>
            <person name="Charusanti P."/>
            <person name="Shaw S."/>
            <person name="Blin K."/>
            <person name="Weber T."/>
        </authorList>
    </citation>
    <scope>NUCLEOTIDE SEQUENCE [LARGE SCALE GENOMIC DNA]</scope>
    <source>
        <strain evidence="6 7">NBC_00456</strain>
    </source>
</reference>
<evidence type="ECO:0000313" key="7">
    <source>
        <dbReference type="Proteomes" id="UP001341259"/>
    </source>
</evidence>
<sequence length="428" mass="45019">MRRHSTDLDGLVSGITGLVQDFDGLANGGYGELSAGRFPLSPGTTCPSWATSVPGGSPTGRGPAASRAGTTRSTCPPSRSAAGTTSSARARSTTSLPCAGRARNADHGPVDPHQLAALCQPRLQRATRACGDSSLPAPQVVSMRYSRASALAAVAEWTQGTTPVTAVAAFNDLIALAVLASCRTQHIEVPDDLALIGVDDLPVSSLAVPAVTTIGMDLTPAAGNLTTGIHSTVGAPAPAEPSRSAAGDILALIQRETTWPPLLRPGGGIHRADGPVSARFSRRGRASGATRREAATAVPTDHGSLYAKRRRPCSSMRKTTRERGQRVHDPPRCCPGHRQTVRPREGAHRRPTRTPSQAHARRSHGHHLRTRPENSRDKGTALLRELTEGCPEGESELARLSGEFAQLLHADCAPVLICWVSLRSSSTW</sequence>
<feature type="compositionally biased region" description="Low complexity" evidence="4">
    <location>
        <begin position="78"/>
        <end position="95"/>
    </location>
</feature>
<feature type="region of interest" description="Disordered" evidence="4">
    <location>
        <begin position="262"/>
        <end position="378"/>
    </location>
</feature>
<evidence type="ECO:0000256" key="4">
    <source>
        <dbReference type="SAM" id="MobiDB-lite"/>
    </source>
</evidence>
<dbReference type="InterPro" id="IPR046335">
    <property type="entry name" value="LacI/GalR-like_sensor"/>
</dbReference>
<dbReference type="Gene3D" id="3.40.50.2300">
    <property type="match status" value="1"/>
</dbReference>
<name>A0ABZ1P6U3_STRVL</name>
<keyword evidence="3" id="KW-0804">Transcription</keyword>
<dbReference type="InterPro" id="IPR028082">
    <property type="entry name" value="Peripla_BP_I"/>
</dbReference>
<evidence type="ECO:0000259" key="5">
    <source>
        <dbReference type="Pfam" id="PF13377"/>
    </source>
</evidence>
<dbReference type="PANTHER" id="PTHR30146">
    <property type="entry name" value="LACI-RELATED TRANSCRIPTIONAL REPRESSOR"/>
    <property type="match status" value="1"/>
</dbReference>
<dbReference type="EMBL" id="CP107906">
    <property type="protein sequence ID" value="WUG99425.1"/>
    <property type="molecule type" value="Genomic_DNA"/>
</dbReference>
<feature type="domain" description="Transcriptional regulator LacI/GalR-like sensor" evidence="5">
    <location>
        <begin position="120"/>
        <end position="233"/>
    </location>
</feature>
<dbReference type="PANTHER" id="PTHR30146:SF147">
    <property type="entry name" value="HTH-TYPE TRANSCRIPTIONAL REGULATOR DEGA"/>
    <property type="match status" value="1"/>
</dbReference>
<keyword evidence="2" id="KW-0238">DNA-binding</keyword>
<protein>
    <submittedName>
        <fullName evidence="6">Substrate-binding domain-containing protein</fullName>
    </submittedName>
</protein>
<evidence type="ECO:0000256" key="3">
    <source>
        <dbReference type="ARBA" id="ARBA00023163"/>
    </source>
</evidence>
<dbReference type="Pfam" id="PF13377">
    <property type="entry name" value="Peripla_BP_3"/>
    <property type="match status" value="1"/>
</dbReference>
<keyword evidence="1" id="KW-0805">Transcription regulation</keyword>
<feature type="compositionally biased region" description="Polar residues" evidence="4">
    <location>
        <begin position="68"/>
        <end position="77"/>
    </location>
</feature>
<evidence type="ECO:0000256" key="1">
    <source>
        <dbReference type="ARBA" id="ARBA00023015"/>
    </source>
</evidence>
<dbReference type="Proteomes" id="UP001341259">
    <property type="component" value="Chromosome"/>
</dbReference>
<feature type="compositionally biased region" description="Basic residues" evidence="4">
    <location>
        <begin position="359"/>
        <end position="369"/>
    </location>
</feature>
<evidence type="ECO:0000313" key="6">
    <source>
        <dbReference type="EMBL" id="WUG99425.1"/>
    </source>
</evidence>
<organism evidence="6 7">
    <name type="scientific">Streptomyces violaceus</name>
    <name type="common">Streptomyces venezuelae</name>
    <dbReference type="NCBI Taxonomy" id="1936"/>
    <lineage>
        <taxon>Bacteria</taxon>
        <taxon>Bacillati</taxon>
        <taxon>Actinomycetota</taxon>
        <taxon>Actinomycetes</taxon>
        <taxon>Kitasatosporales</taxon>
        <taxon>Streptomycetaceae</taxon>
        <taxon>Streptomyces</taxon>
    </lineage>
</organism>
<feature type="compositionally biased region" description="Basic and acidic residues" evidence="4">
    <location>
        <begin position="319"/>
        <end position="331"/>
    </location>
</feature>
<dbReference type="RefSeq" id="WP_328348130.1">
    <property type="nucleotide sequence ID" value="NZ_CP107906.1"/>
</dbReference>
<gene>
    <name evidence="6" type="ORF">OHB29_23675</name>
</gene>
<dbReference type="SUPFAM" id="SSF53822">
    <property type="entry name" value="Periplasmic binding protein-like I"/>
    <property type="match status" value="1"/>
</dbReference>
<keyword evidence="7" id="KW-1185">Reference proteome</keyword>
<accession>A0ABZ1P6U3</accession>